<dbReference type="EMBL" id="RCHR01000003">
    <property type="protein sequence ID" value="RLL44900.1"/>
    <property type="molecule type" value="Genomic_DNA"/>
</dbReference>
<organism evidence="2 3">
    <name type="scientific">Oceanobacillus piezotolerans</name>
    <dbReference type="NCBI Taxonomy" id="2448030"/>
    <lineage>
        <taxon>Bacteria</taxon>
        <taxon>Bacillati</taxon>
        <taxon>Bacillota</taxon>
        <taxon>Bacilli</taxon>
        <taxon>Bacillales</taxon>
        <taxon>Bacillaceae</taxon>
        <taxon>Oceanobacillus</taxon>
    </lineage>
</organism>
<sequence length="113" mass="12967">MKLAFLSHPVKDLKASLNYYREVFGFEEAWREGDHTAALKLPDSEIKLMIEDDDEGFSAGGVFVVVSVDQFYEENKEKINFVKTPCDIPPGRYAIFQDIDGNVMRIIDMSKER</sequence>
<evidence type="ECO:0000259" key="1">
    <source>
        <dbReference type="PROSITE" id="PS51819"/>
    </source>
</evidence>
<evidence type="ECO:0000313" key="3">
    <source>
        <dbReference type="Proteomes" id="UP000270219"/>
    </source>
</evidence>
<proteinExistence type="predicted"/>
<dbReference type="Pfam" id="PF00903">
    <property type="entry name" value="Glyoxalase"/>
    <property type="match status" value="1"/>
</dbReference>
<evidence type="ECO:0000313" key="2">
    <source>
        <dbReference type="EMBL" id="RLL44900.1"/>
    </source>
</evidence>
<protein>
    <recommendedName>
        <fullName evidence="1">VOC domain-containing protein</fullName>
    </recommendedName>
</protein>
<dbReference type="InterPro" id="IPR004360">
    <property type="entry name" value="Glyas_Fos-R_dOase_dom"/>
</dbReference>
<dbReference type="Gene3D" id="3.10.180.10">
    <property type="entry name" value="2,3-Dihydroxybiphenyl 1,2-Dioxygenase, domain 1"/>
    <property type="match status" value="1"/>
</dbReference>
<dbReference type="Proteomes" id="UP000270219">
    <property type="component" value="Unassembled WGS sequence"/>
</dbReference>
<name>A0A498DA56_9BACI</name>
<dbReference type="InterPro" id="IPR029068">
    <property type="entry name" value="Glyas_Bleomycin-R_OHBP_Dase"/>
</dbReference>
<dbReference type="OrthoDB" id="9794917at2"/>
<keyword evidence="3" id="KW-1185">Reference proteome</keyword>
<dbReference type="SUPFAM" id="SSF54593">
    <property type="entry name" value="Glyoxalase/Bleomycin resistance protein/Dihydroxybiphenyl dioxygenase"/>
    <property type="match status" value="1"/>
</dbReference>
<reference evidence="2 3" key="1">
    <citation type="submission" date="2018-10" db="EMBL/GenBank/DDBJ databases">
        <title>Oceanobacillus sp. YLB-02 draft genome.</title>
        <authorList>
            <person name="Yu L."/>
        </authorList>
    </citation>
    <scope>NUCLEOTIDE SEQUENCE [LARGE SCALE GENOMIC DNA]</scope>
    <source>
        <strain evidence="2 3">YLB-02</strain>
    </source>
</reference>
<comment type="caution">
    <text evidence="2">The sequence shown here is derived from an EMBL/GenBank/DDBJ whole genome shotgun (WGS) entry which is preliminary data.</text>
</comment>
<dbReference type="RefSeq" id="WP_121522490.1">
    <property type="nucleotide sequence ID" value="NZ_RCHR01000003.1"/>
</dbReference>
<accession>A0A498DA56</accession>
<gene>
    <name evidence="2" type="ORF">D8M04_08445</name>
</gene>
<dbReference type="InterPro" id="IPR037523">
    <property type="entry name" value="VOC_core"/>
</dbReference>
<feature type="domain" description="VOC" evidence="1">
    <location>
        <begin position="2"/>
        <end position="109"/>
    </location>
</feature>
<dbReference type="PROSITE" id="PS51819">
    <property type="entry name" value="VOC"/>
    <property type="match status" value="1"/>
</dbReference>
<dbReference type="AlphaFoldDB" id="A0A498DA56"/>